<name>A0ACC0LEX4_RHOML</name>
<evidence type="ECO:0000313" key="2">
    <source>
        <dbReference type="Proteomes" id="UP001062846"/>
    </source>
</evidence>
<dbReference type="EMBL" id="CM046399">
    <property type="protein sequence ID" value="KAI8527290.1"/>
    <property type="molecule type" value="Genomic_DNA"/>
</dbReference>
<reference evidence="1" key="1">
    <citation type="submission" date="2022-02" db="EMBL/GenBank/DDBJ databases">
        <title>Plant Genome Project.</title>
        <authorList>
            <person name="Zhang R.-G."/>
        </authorList>
    </citation>
    <scope>NUCLEOTIDE SEQUENCE</scope>
    <source>
        <strain evidence="1">AT1</strain>
    </source>
</reference>
<accession>A0ACC0LEX4</accession>
<comment type="caution">
    <text evidence="1">The sequence shown here is derived from an EMBL/GenBank/DDBJ whole genome shotgun (WGS) entry which is preliminary data.</text>
</comment>
<dbReference type="Proteomes" id="UP001062846">
    <property type="component" value="Chromosome 12"/>
</dbReference>
<keyword evidence="2" id="KW-1185">Reference proteome</keyword>
<proteinExistence type="predicted"/>
<sequence>MEQDGGISKIRGGGGMYGHGRFDSVLRILSVIFSALILPFSFLVLGGCRARSIIGSWKTEALIVVGPVQVHVFEHRFGSGREPEDVEGGGDCGAVEVSPTAGRKKPSPSTRRLLIASGRRLSGGIRVLLAGLDLASKKQMESITAGISKEQAGFASYFANSDDAHYIVHLPVLTLISKAAISGRLSDASSQKSNKEDSKISGKPAKYSVLEAGLKPEKPTSASPVISVHGNKWTDGSVPLDAVSARIGKLGKAAISRRLCDARSQKSNREYSEICRKPAKSSVMDAGLEPEKLTSASPVISVHEK</sequence>
<gene>
    <name evidence="1" type="ORF">RHMOL_Rhmol12G0063500</name>
</gene>
<protein>
    <submittedName>
        <fullName evidence="1">Uncharacterized protein</fullName>
    </submittedName>
</protein>
<evidence type="ECO:0000313" key="1">
    <source>
        <dbReference type="EMBL" id="KAI8527290.1"/>
    </source>
</evidence>
<organism evidence="1 2">
    <name type="scientific">Rhododendron molle</name>
    <name type="common">Chinese azalea</name>
    <name type="synonym">Azalea mollis</name>
    <dbReference type="NCBI Taxonomy" id="49168"/>
    <lineage>
        <taxon>Eukaryota</taxon>
        <taxon>Viridiplantae</taxon>
        <taxon>Streptophyta</taxon>
        <taxon>Embryophyta</taxon>
        <taxon>Tracheophyta</taxon>
        <taxon>Spermatophyta</taxon>
        <taxon>Magnoliopsida</taxon>
        <taxon>eudicotyledons</taxon>
        <taxon>Gunneridae</taxon>
        <taxon>Pentapetalae</taxon>
        <taxon>asterids</taxon>
        <taxon>Ericales</taxon>
        <taxon>Ericaceae</taxon>
        <taxon>Ericoideae</taxon>
        <taxon>Rhodoreae</taxon>
        <taxon>Rhododendron</taxon>
    </lineage>
</organism>